<keyword evidence="2" id="KW-1185">Reference proteome</keyword>
<gene>
    <name evidence="1" type="ORF">F1609_22700</name>
</gene>
<accession>A0ABX0MFB8</accession>
<reference evidence="1 2" key="1">
    <citation type="submission" date="2019-09" db="EMBL/GenBank/DDBJ databases">
        <title>Taxonomy of Antarctic Massilia spp.: description of Massilia rubra sp. nov., Massilia aquatica sp. nov., Massilia mucilaginosa sp. nov., Massilia frigida sp. nov. isolated from streams, lakes and regoliths.</title>
        <authorList>
            <person name="Holochova P."/>
            <person name="Sedlacek I."/>
            <person name="Kralova S."/>
            <person name="Maslanova I."/>
            <person name="Busse H.-J."/>
            <person name="Stankova E."/>
            <person name="Vrbovska V."/>
            <person name="Kovarovic V."/>
            <person name="Bartak M."/>
            <person name="Svec P."/>
            <person name="Pantucek R."/>
        </authorList>
    </citation>
    <scope>NUCLEOTIDE SEQUENCE [LARGE SCALE GENOMIC DNA]</scope>
    <source>
        <strain evidence="1 2">CCM 8693</strain>
    </source>
</reference>
<comment type="caution">
    <text evidence="1">The sequence shown here is derived from an EMBL/GenBank/DDBJ whole genome shotgun (WGS) entry which is preliminary data.</text>
</comment>
<sequence>MTKDIGMIEAFNNVVDALNQRFLQELWLDFEVVSLHHEILKLKASTDFCYYHDCEIEFSGVRYFSGPMLWGSDPPDGLTEVLPESDALRMINEYSLETPCNVIVFKTDESRRVVIACTSIQVDFDRVYYFAKENLGMNERIEQSADLPNHKAIAKDDGMEPV</sequence>
<name>A0ABX0MFB8_9BURK</name>
<proteinExistence type="predicted"/>
<evidence type="ECO:0000313" key="2">
    <source>
        <dbReference type="Proteomes" id="UP000819052"/>
    </source>
</evidence>
<dbReference type="EMBL" id="VVIW01000016">
    <property type="protein sequence ID" value="NHZ42962.1"/>
    <property type="molecule type" value="Genomic_DNA"/>
</dbReference>
<protein>
    <submittedName>
        <fullName evidence="1">Uncharacterized protein</fullName>
    </submittedName>
</protein>
<evidence type="ECO:0000313" key="1">
    <source>
        <dbReference type="EMBL" id="NHZ42962.1"/>
    </source>
</evidence>
<organism evidence="1 2">
    <name type="scientific">Massilia aquatica</name>
    <dbReference type="NCBI Taxonomy" id="2609000"/>
    <lineage>
        <taxon>Bacteria</taxon>
        <taxon>Pseudomonadati</taxon>
        <taxon>Pseudomonadota</taxon>
        <taxon>Betaproteobacteria</taxon>
        <taxon>Burkholderiales</taxon>
        <taxon>Oxalobacteraceae</taxon>
        <taxon>Telluria group</taxon>
        <taxon>Massilia</taxon>
    </lineage>
</organism>
<dbReference type="Proteomes" id="UP000819052">
    <property type="component" value="Unassembled WGS sequence"/>
</dbReference>
<dbReference type="RefSeq" id="WP_167078956.1">
    <property type="nucleotide sequence ID" value="NZ_VVIW01000016.1"/>
</dbReference>